<keyword evidence="1" id="KW-0812">Transmembrane</keyword>
<organism evidence="2 3">
    <name type="scientific">Croceitalea dokdonensis DOKDO 023</name>
    <dbReference type="NCBI Taxonomy" id="1300341"/>
    <lineage>
        <taxon>Bacteria</taxon>
        <taxon>Pseudomonadati</taxon>
        <taxon>Bacteroidota</taxon>
        <taxon>Flavobacteriia</taxon>
        <taxon>Flavobacteriales</taxon>
        <taxon>Flavobacteriaceae</taxon>
        <taxon>Croceitalea</taxon>
    </lineage>
</organism>
<dbReference type="PATRIC" id="fig|1300341.3.peg.1563"/>
<keyword evidence="1" id="KW-0472">Membrane</keyword>
<dbReference type="InterPro" id="IPR045749">
    <property type="entry name" value="DUF6090"/>
</dbReference>
<keyword evidence="1" id="KW-1133">Transmembrane helix</keyword>
<evidence type="ECO:0000313" key="2">
    <source>
        <dbReference type="EMBL" id="KPM32941.1"/>
    </source>
</evidence>
<dbReference type="AlphaFoldDB" id="A0A0P7AW88"/>
<evidence type="ECO:0000256" key="1">
    <source>
        <dbReference type="SAM" id="Phobius"/>
    </source>
</evidence>
<dbReference type="Pfam" id="PF19578">
    <property type="entry name" value="DUF6090"/>
    <property type="match status" value="1"/>
</dbReference>
<feature type="transmembrane region" description="Helical" evidence="1">
    <location>
        <begin position="21"/>
        <end position="42"/>
    </location>
</feature>
<sequence>MIKFFRRIRRTLIDQNQMGKYFKYAIGEILLVVIGILIALQINNWNEDRKTNNVRNNYLNQVVIDLEADKAYYTKVINSLEKNLVKYEGYKSLYDTPDLEMLEVLYYVKENFTNFTLRIEINTSTIKTMINTGTINLIENPLRDELSKYVGRQTRSVNIYEGNADASQLIGVQLMSKGYYPQMLERLAKQPKLARALGIDDNLPKALLELDAYLDLVEFNEVNVIKAFKELKAVADELIVQINNEIQ</sequence>
<dbReference type="STRING" id="1300341.I595_1368"/>
<protein>
    <submittedName>
        <fullName evidence="2">Beta-lactamase</fullName>
    </submittedName>
</protein>
<reference evidence="2 3" key="1">
    <citation type="submission" date="2015-09" db="EMBL/GenBank/DDBJ databases">
        <title>Genome sequence of the marine flavobacterium Croceitalea dokdonensis DOKDO 023 that contains proton- and sodium-pumping rhodopsins.</title>
        <authorList>
            <person name="Kwon S.-K."/>
            <person name="Lee H.K."/>
            <person name="Kwak M.-J."/>
            <person name="Kim J.F."/>
        </authorList>
    </citation>
    <scope>NUCLEOTIDE SEQUENCE [LARGE SCALE GENOMIC DNA]</scope>
    <source>
        <strain evidence="2 3">DOKDO 023</strain>
    </source>
</reference>
<dbReference type="OrthoDB" id="821805at2"/>
<name>A0A0P7AW88_9FLAO</name>
<evidence type="ECO:0000313" key="3">
    <source>
        <dbReference type="Proteomes" id="UP000050280"/>
    </source>
</evidence>
<gene>
    <name evidence="2" type="ORF">I595_1368</name>
</gene>
<dbReference type="Proteomes" id="UP000050280">
    <property type="component" value="Unassembled WGS sequence"/>
</dbReference>
<accession>A0A0P7AW88</accession>
<proteinExistence type="predicted"/>
<keyword evidence="3" id="KW-1185">Reference proteome</keyword>
<comment type="caution">
    <text evidence="2">The sequence shown here is derived from an EMBL/GenBank/DDBJ whole genome shotgun (WGS) entry which is preliminary data.</text>
</comment>
<dbReference type="EMBL" id="LDJX01000002">
    <property type="protein sequence ID" value="KPM32941.1"/>
    <property type="molecule type" value="Genomic_DNA"/>
</dbReference>
<dbReference type="RefSeq" id="WP_054558513.1">
    <property type="nucleotide sequence ID" value="NZ_LDJX01000002.1"/>
</dbReference>